<sequence>MHLPHSPALSTYHPACASVYCLCAFLVLLSFAYRGANILYRSLTAIISFCTIHSFALPSVHARGAIDVEYLFAPCYEFMGAYAWVPYRHPSLHVLTVRSRYPAPAPASPPACFALLRAAADPLMYTLLAPLSSSLSPSPSVAYNTPHLTKMKRTFTDTRPGSL</sequence>
<keyword evidence="1" id="KW-0472">Membrane</keyword>
<protein>
    <submittedName>
        <fullName evidence="2">Uncharacterized protein</fullName>
    </submittedName>
</protein>
<evidence type="ECO:0000313" key="3">
    <source>
        <dbReference type="Proteomes" id="UP000256964"/>
    </source>
</evidence>
<evidence type="ECO:0000313" key="2">
    <source>
        <dbReference type="EMBL" id="RDX53064.1"/>
    </source>
</evidence>
<keyword evidence="3" id="KW-1185">Reference proteome</keyword>
<dbReference type="EMBL" id="KZ857388">
    <property type="protein sequence ID" value="RDX53064.1"/>
    <property type="molecule type" value="Genomic_DNA"/>
</dbReference>
<accession>A0A371DKK0</accession>
<keyword evidence="1" id="KW-0812">Transmembrane</keyword>
<feature type="transmembrane region" description="Helical" evidence="1">
    <location>
        <begin position="12"/>
        <end position="33"/>
    </location>
</feature>
<proteinExistence type="predicted"/>
<dbReference type="Proteomes" id="UP000256964">
    <property type="component" value="Unassembled WGS sequence"/>
</dbReference>
<keyword evidence="1" id="KW-1133">Transmembrane helix</keyword>
<dbReference type="AlphaFoldDB" id="A0A371DKK0"/>
<reference evidence="2 3" key="1">
    <citation type="journal article" date="2018" name="Biotechnol. Biofuels">
        <title>Integrative visual omics of the white-rot fungus Polyporus brumalis exposes the biotechnological potential of its oxidative enzymes for delignifying raw plant biomass.</title>
        <authorList>
            <person name="Miyauchi S."/>
            <person name="Rancon A."/>
            <person name="Drula E."/>
            <person name="Hage H."/>
            <person name="Chaduli D."/>
            <person name="Favel A."/>
            <person name="Grisel S."/>
            <person name="Henrissat B."/>
            <person name="Herpoel-Gimbert I."/>
            <person name="Ruiz-Duenas F.J."/>
            <person name="Chevret D."/>
            <person name="Hainaut M."/>
            <person name="Lin J."/>
            <person name="Wang M."/>
            <person name="Pangilinan J."/>
            <person name="Lipzen A."/>
            <person name="Lesage-Meessen L."/>
            <person name="Navarro D."/>
            <person name="Riley R."/>
            <person name="Grigoriev I.V."/>
            <person name="Zhou S."/>
            <person name="Raouche S."/>
            <person name="Rosso M.N."/>
        </authorList>
    </citation>
    <scope>NUCLEOTIDE SEQUENCE [LARGE SCALE GENOMIC DNA]</scope>
    <source>
        <strain evidence="2 3">BRFM 1820</strain>
    </source>
</reference>
<evidence type="ECO:0000256" key="1">
    <source>
        <dbReference type="SAM" id="Phobius"/>
    </source>
</evidence>
<gene>
    <name evidence="2" type="ORF">OH76DRAFT_66264</name>
</gene>
<organism evidence="2 3">
    <name type="scientific">Lentinus brumalis</name>
    <dbReference type="NCBI Taxonomy" id="2498619"/>
    <lineage>
        <taxon>Eukaryota</taxon>
        <taxon>Fungi</taxon>
        <taxon>Dikarya</taxon>
        <taxon>Basidiomycota</taxon>
        <taxon>Agaricomycotina</taxon>
        <taxon>Agaricomycetes</taxon>
        <taxon>Polyporales</taxon>
        <taxon>Polyporaceae</taxon>
        <taxon>Lentinus</taxon>
    </lineage>
</organism>
<name>A0A371DKK0_9APHY</name>